<dbReference type="InterPro" id="IPR056640">
    <property type="entry name" value="DUF7738"/>
</dbReference>
<evidence type="ECO:0000313" key="3">
    <source>
        <dbReference type="EMBL" id="EKT4093827.1"/>
    </source>
</evidence>
<feature type="signal peptide" evidence="1">
    <location>
        <begin position="1"/>
        <end position="26"/>
    </location>
</feature>
<dbReference type="Proteomes" id="UP001218208">
    <property type="component" value="Unassembled WGS sequence"/>
</dbReference>
<dbReference type="AlphaFoldDB" id="A0AAI9C1W1"/>
<gene>
    <name evidence="3" type="ORF">QEG23_003368</name>
</gene>
<reference evidence="3" key="1">
    <citation type="submission" date="2022-07" db="EMBL/GenBank/DDBJ databases">
        <authorList>
            <consortium name="DAFM: The Division of Animal and Food Microbiology"/>
        </authorList>
    </citation>
    <scope>NUCLEOTIDE SEQUENCE</scope>
    <source>
        <strain evidence="3">19MO01SH01-2</strain>
    </source>
</reference>
<evidence type="ECO:0000313" key="4">
    <source>
        <dbReference type="Proteomes" id="UP001218208"/>
    </source>
</evidence>
<keyword evidence="1" id="KW-0732">Signal</keyword>
<dbReference type="EMBL" id="ABLOJW010000020">
    <property type="protein sequence ID" value="EKT4093827.1"/>
    <property type="molecule type" value="Genomic_DNA"/>
</dbReference>
<evidence type="ECO:0000256" key="1">
    <source>
        <dbReference type="SAM" id="SignalP"/>
    </source>
</evidence>
<sequence>MIRRILLLSFFVLALGACDFGHPAAAGTDAPSGASPLAFQDDYVKYNGQRLDFTQDLSDWINVLGPNHRTAFPDDPGIVVWDDLGIRVYTNHPRNQRVVTASVTLRGEPEDSLSYIPPGEGVRPRQDYAYSVLVNGVRVNKGTRVGDIAHLSGGQLRIDCSRGISICGASRNDEKFIQMKMYFGVDDRRYDSTPYVIEFGPGSNPAY</sequence>
<dbReference type="Pfam" id="PF24880">
    <property type="entry name" value="DUF7738"/>
    <property type="match status" value="1"/>
</dbReference>
<dbReference type="RefSeq" id="WP_110712671.1">
    <property type="nucleotide sequence ID" value="NZ_CP029773.1"/>
</dbReference>
<comment type="caution">
    <text evidence="3">The sequence shown here is derived from an EMBL/GenBank/DDBJ whole genome shotgun (WGS) entry which is preliminary data.</text>
</comment>
<protein>
    <recommendedName>
        <fullName evidence="2">DUF7738 domain-containing protein</fullName>
    </recommendedName>
</protein>
<proteinExistence type="predicted"/>
<accession>A0AAI9C1W1</accession>
<name>A0AAI9C1W1_STEMA</name>
<feature type="domain" description="DUF7738" evidence="2">
    <location>
        <begin position="39"/>
        <end position="143"/>
    </location>
</feature>
<evidence type="ECO:0000259" key="2">
    <source>
        <dbReference type="Pfam" id="PF24880"/>
    </source>
</evidence>
<dbReference type="PROSITE" id="PS51257">
    <property type="entry name" value="PROKAR_LIPOPROTEIN"/>
    <property type="match status" value="1"/>
</dbReference>
<feature type="chain" id="PRO_5042618205" description="DUF7738 domain-containing protein" evidence="1">
    <location>
        <begin position="27"/>
        <end position="207"/>
    </location>
</feature>
<organism evidence="3 4">
    <name type="scientific">Stenotrophomonas maltophilia</name>
    <name type="common">Pseudomonas maltophilia</name>
    <name type="synonym">Xanthomonas maltophilia</name>
    <dbReference type="NCBI Taxonomy" id="40324"/>
    <lineage>
        <taxon>Bacteria</taxon>
        <taxon>Pseudomonadati</taxon>
        <taxon>Pseudomonadota</taxon>
        <taxon>Gammaproteobacteria</taxon>
        <taxon>Lysobacterales</taxon>
        <taxon>Lysobacteraceae</taxon>
        <taxon>Stenotrophomonas</taxon>
        <taxon>Stenotrophomonas maltophilia group</taxon>
    </lineage>
</organism>